<evidence type="ECO:0000256" key="1">
    <source>
        <dbReference type="SAM" id="MobiDB-lite"/>
    </source>
</evidence>
<dbReference type="InterPro" id="IPR013783">
    <property type="entry name" value="Ig-like_fold"/>
</dbReference>
<name>A0ABP9H4N3_9ACTN</name>
<evidence type="ECO:0000259" key="3">
    <source>
        <dbReference type="Pfam" id="PF07705"/>
    </source>
</evidence>
<evidence type="ECO:0000313" key="5">
    <source>
        <dbReference type="Proteomes" id="UP001501195"/>
    </source>
</evidence>
<organism evidence="4 5">
    <name type="scientific">Kineococcus glutinatus</name>
    <dbReference type="NCBI Taxonomy" id="1070872"/>
    <lineage>
        <taxon>Bacteria</taxon>
        <taxon>Bacillati</taxon>
        <taxon>Actinomycetota</taxon>
        <taxon>Actinomycetes</taxon>
        <taxon>Kineosporiales</taxon>
        <taxon>Kineosporiaceae</taxon>
        <taxon>Kineococcus</taxon>
    </lineage>
</organism>
<feature type="chain" id="PRO_5047241396" description="CARDB domain-containing protein" evidence="2">
    <location>
        <begin position="43"/>
        <end position="324"/>
    </location>
</feature>
<gene>
    <name evidence="4" type="ORF">GCM10023225_01470</name>
</gene>
<proteinExistence type="predicted"/>
<dbReference type="Proteomes" id="UP001501195">
    <property type="component" value="Unassembled WGS sequence"/>
</dbReference>
<protein>
    <recommendedName>
        <fullName evidence="3">CARDB domain-containing protein</fullName>
    </recommendedName>
</protein>
<dbReference type="Gene3D" id="2.60.40.10">
    <property type="entry name" value="Immunoglobulins"/>
    <property type="match status" value="1"/>
</dbReference>
<dbReference type="Pfam" id="PF07705">
    <property type="entry name" value="CARDB"/>
    <property type="match status" value="1"/>
</dbReference>
<sequence length="324" mass="33927">MHDARENTRRNTRRATRGRATGAAAALVAAGTAVALAPQAQAATLPDLVVTAVSWQGSPAVGDDVTFSATIKNQGKAATRAGVIHGVQFKVDGRMVTWSDTSTASLKPGQSRTVTANYGPAHSAAWKATSGRHTVTAQVDDARRIAESNEGNNLLSRALTPREAAAGSVRTSVTTLPGVTVHHVLGSSRESTFVQTELIGDLSAACFSQGHLVRGTERAMGRATVGLIDGYPGGPSSTYINTLRIPASTATTTASTDAVLASILRDRNDQLRTVPCEEGMIAGWHEWVIGQIASVRFSHATGAPVSGVFNQPVSQTYAFPTPMW</sequence>
<comment type="caution">
    <text evidence="4">The sequence shown here is derived from an EMBL/GenBank/DDBJ whole genome shotgun (WGS) entry which is preliminary data.</text>
</comment>
<evidence type="ECO:0000256" key="2">
    <source>
        <dbReference type="SAM" id="SignalP"/>
    </source>
</evidence>
<dbReference type="InterPro" id="IPR006311">
    <property type="entry name" value="TAT_signal"/>
</dbReference>
<feature type="region of interest" description="Disordered" evidence="1">
    <location>
        <begin position="1"/>
        <end position="20"/>
    </location>
</feature>
<feature type="domain" description="CARDB" evidence="3">
    <location>
        <begin position="46"/>
        <end position="156"/>
    </location>
</feature>
<keyword evidence="2" id="KW-0732">Signal</keyword>
<dbReference type="EMBL" id="BAABIL010000008">
    <property type="protein sequence ID" value="GAA4961562.1"/>
    <property type="molecule type" value="Genomic_DNA"/>
</dbReference>
<accession>A0ABP9H4N3</accession>
<reference evidence="5" key="1">
    <citation type="journal article" date="2019" name="Int. J. Syst. Evol. Microbiol.">
        <title>The Global Catalogue of Microorganisms (GCM) 10K type strain sequencing project: providing services to taxonomists for standard genome sequencing and annotation.</title>
        <authorList>
            <consortium name="The Broad Institute Genomics Platform"/>
            <consortium name="The Broad Institute Genome Sequencing Center for Infectious Disease"/>
            <person name="Wu L."/>
            <person name="Ma J."/>
        </authorList>
    </citation>
    <scope>NUCLEOTIDE SEQUENCE [LARGE SCALE GENOMIC DNA]</scope>
    <source>
        <strain evidence="5">JCM 18126</strain>
    </source>
</reference>
<feature type="signal peptide" evidence="2">
    <location>
        <begin position="1"/>
        <end position="42"/>
    </location>
</feature>
<dbReference type="InterPro" id="IPR011635">
    <property type="entry name" value="CARDB"/>
</dbReference>
<dbReference type="RefSeq" id="WP_345710376.1">
    <property type="nucleotide sequence ID" value="NZ_BAABIL010000008.1"/>
</dbReference>
<evidence type="ECO:0000313" key="4">
    <source>
        <dbReference type="EMBL" id="GAA4961562.1"/>
    </source>
</evidence>
<keyword evidence="5" id="KW-1185">Reference proteome</keyword>
<dbReference type="PROSITE" id="PS51318">
    <property type="entry name" value="TAT"/>
    <property type="match status" value="1"/>
</dbReference>